<protein>
    <submittedName>
        <fullName evidence="8">Major facilitator superfamily MFS_1</fullName>
    </submittedName>
</protein>
<dbReference type="eggNOG" id="COG2814">
    <property type="taxonomic scope" value="Bacteria"/>
</dbReference>
<feature type="transmembrane region" description="Helical" evidence="6">
    <location>
        <begin position="245"/>
        <end position="266"/>
    </location>
</feature>
<proteinExistence type="predicted"/>
<evidence type="ECO:0000256" key="1">
    <source>
        <dbReference type="ARBA" id="ARBA00004141"/>
    </source>
</evidence>
<feature type="transmembrane region" description="Helical" evidence="6">
    <location>
        <begin position="135"/>
        <end position="158"/>
    </location>
</feature>
<dbReference type="AlphaFoldDB" id="D5EF49"/>
<feature type="transmembrane region" description="Helical" evidence="6">
    <location>
        <begin position="278"/>
        <end position="296"/>
    </location>
</feature>
<dbReference type="CDD" id="cd17325">
    <property type="entry name" value="MFS_MdtG_SLC18_like"/>
    <property type="match status" value="1"/>
</dbReference>
<dbReference type="PANTHER" id="PTHR42718:SF9">
    <property type="entry name" value="MAJOR FACILITATOR SUPERFAMILY MULTIDRUG TRANSPORTER MFSC"/>
    <property type="match status" value="1"/>
</dbReference>
<feature type="transmembrane region" description="Helical" evidence="6">
    <location>
        <begin position="365"/>
        <end position="386"/>
    </location>
</feature>
<feature type="transmembrane region" description="Helical" evidence="6">
    <location>
        <begin position="302"/>
        <end position="325"/>
    </location>
</feature>
<name>D5EF49_AMICL</name>
<dbReference type="GO" id="GO:0022857">
    <property type="term" value="F:transmembrane transporter activity"/>
    <property type="evidence" value="ECO:0007669"/>
    <property type="project" value="InterPro"/>
</dbReference>
<dbReference type="InterPro" id="IPR036259">
    <property type="entry name" value="MFS_trans_sf"/>
</dbReference>
<feature type="transmembrane region" description="Helical" evidence="6">
    <location>
        <begin position="78"/>
        <end position="96"/>
    </location>
</feature>
<dbReference type="RefSeq" id="WP_013048444.1">
    <property type="nucleotide sequence ID" value="NC_014011.1"/>
</dbReference>
<evidence type="ECO:0000256" key="4">
    <source>
        <dbReference type="ARBA" id="ARBA00022989"/>
    </source>
</evidence>
<dbReference type="PANTHER" id="PTHR42718">
    <property type="entry name" value="MAJOR FACILITATOR SUPERFAMILY MULTIDRUG TRANSPORTER MFSC"/>
    <property type="match status" value="1"/>
</dbReference>
<feature type="transmembrane region" description="Helical" evidence="6">
    <location>
        <begin position="12"/>
        <end position="34"/>
    </location>
</feature>
<sequence>MRKTLSSHHSYILLTLSLALFCAMLGVGVISPILPIYASKLGASGILMGLIFGTFPFARTGGMILSSELAERFDRKRLLSAGLLVYSLASLAYIHAETTESLITIRFFHGLGSAFVVPIAMAIGADIAEKGKEGVFFGTLQGAHFLGIGFGPLISGVLTDHFGWHVPFYFMTALTALALVMVIKKLPVELTAKPSSSGQMLSSIGGMIRNSALRTCFYYQFCFAMCRGTMLMAIPLMAAGLSLSFSQIGIILSLNSLTTGVLQRYFGKLADKISRYNLIIIGGIISGIVFMIIPFFNTFIGLTVASVIFGVGHALSSPSLAAIAAENSFMFGSGRTMGVFNIFFSLGLMTGPVLNGFVVQSTLSLSPFHVLAVFIFSATIPFLFLIKKKEVSTVENVD</sequence>
<feature type="transmembrane region" description="Helical" evidence="6">
    <location>
        <begin position="102"/>
        <end position="123"/>
    </location>
</feature>
<comment type="subcellular location">
    <subcellularLocation>
        <location evidence="1">Membrane</location>
        <topology evidence="1">Multi-pass membrane protein</topology>
    </subcellularLocation>
</comment>
<dbReference type="Gene3D" id="1.20.1250.20">
    <property type="entry name" value="MFS general substrate transporter like domains"/>
    <property type="match status" value="2"/>
</dbReference>
<evidence type="ECO:0000259" key="7">
    <source>
        <dbReference type="PROSITE" id="PS50850"/>
    </source>
</evidence>
<organism evidence="8 9">
    <name type="scientific">Aminobacterium colombiense (strain DSM 12261 / ALA-1)</name>
    <dbReference type="NCBI Taxonomy" id="572547"/>
    <lineage>
        <taxon>Bacteria</taxon>
        <taxon>Thermotogati</taxon>
        <taxon>Synergistota</taxon>
        <taxon>Synergistia</taxon>
        <taxon>Synergistales</taxon>
        <taxon>Aminobacteriaceae</taxon>
        <taxon>Aminobacterium</taxon>
    </lineage>
</organism>
<feature type="transmembrane region" description="Helical" evidence="6">
    <location>
        <begin position="217"/>
        <end position="239"/>
    </location>
</feature>
<dbReference type="OrthoDB" id="9793283at2"/>
<dbReference type="Pfam" id="PF07690">
    <property type="entry name" value="MFS_1"/>
    <property type="match status" value="1"/>
</dbReference>
<evidence type="ECO:0000256" key="5">
    <source>
        <dbReference type="ARBA" id="ARBA00023136"/>
    </source>
</evidence>
<evidence type="ECO:0000313" key="8">
    <source>
        <dbReference type="EMBL" id="ADE57181.1"/>
    </source>
</evidence>
<dbReference type="InterPro" id="IPR011701">
    <property type="entry name" value="MFS"/>
</dbReference>
<keyword evidence="5 6" id="KW-0472">Membrane</keyword>
<dbReference type="GO" id="GO:0016020">
    <property type="term" value="C:membrane"/>
    <property type="evidence" value="ECO:0007669"/>
    <property type="project" value="UniProtKB-SubCell"/>
</dbReference>
<dbReference type="InterPro" id="IPR001958">
    <property type="entry name" value="Tet-R_TetA/multi-R_MdtG-like"/>
</dbReference>
<keyword evidence="3 6" id="KW-0812">Transmembrane</keyword>
<dbReference type="KEGG" id="aco:Amico_1057"/>
<dbReference type="HOGENOM" id="CLU_001265_10_14_0"/>
<dbReference type="SUPFAM" id="SSF103473">
    <property type="entry name" value="MFS general substrate transporter"/>
    <property type="match status" value="1"/>
</dbReference>
<accession>D5EF49</accession>
<feature type="transmembrane region" description="Helical" evidence="6">
    <location>
        <begin position="337"/>
        <end position="359"/>
    </location>
</feature>
<keyword evidence="4 6" id="KW-1133">Transmembrane helix</keyword>
<evidence type="ECO:0000256" key="3">
    <source>
        <dbReference type="ARBA" id="ARBA00022692"/>
    </source>
</evidence>
<feature type="transmembrane region" description="Helical" evidence="6">
    <location>
        <begin position="164"/>
        <end position="183"/>
    </location>
</feature>
<dbReference type="PROSITE" id="PS50850">
    <property type="entry name" value="MFS"/>
    <property type="match status" value="1"/>
</dbReference>
<evidence type="ECO:0000256" key="2">
    <source>
        <dbReference type="ARBA" id="ARBA00022448"/>
    </source>
</evidence>
<evidence type="ECO:0000256" key="6">
    <source>
        <dbReference type="SAM" id="Phobius"/>
    </source>
</evidence>
<reference evidence="8 9" key="1">
    <citation type="journal article" date="2010" name="Stand. Genomic Sci.">
        <title>Complete genome sequence of Aminobacterium colombiense type strain (ALA-1).</title>
        <authorList>
            <person name="Chertkov O."/>
            <person name="Sikorski J."/>
            <person name="Brambilla E."/>
            <person name="Lapidus A."/>
            <person name="Copeland A."/>
            <person name="Glavina Del Rio T."/>
            <person name="Nolan M."/>
            <person name="Lucas S."/>
            <person name="Tice H."/>
            <person name="Cheng J.F."/>
            <person name="Han C."/>
            <person name="Detter J.C."/>
            <person name="Bruce D."/>
            <person name="Tapia R."/>
            <person name="Goodwin L."/>
            <person name="Pitluck S."/>
            <person name="Liolios K."/>
            <person name="Ivanova N."/>
            <person name="Mavromatis K."/>
            <person name="Ovchinnikova G."/>
            <person name="Pati A."/>
            <person name="Chen A."/>
            <person name="Palaniappan K."/>
            <person name="Land M."/>
            <person name="Hauser L."/>
            <person name="Chang Y.J."/>
            <person name="Jeffries C.D."/>
            <person name="Spring S."/>
            <person name="Rohde M."/>
            <person name="Goker M."/>
            <person name="Bristow J."/>
            <person name="Eisen J.A."/>
            <person name="Markowitz V."/>
            <person name="Hugenholtz P."/>
            <person name="Kyrpides N.C."/>
            <person name="Klenk H.P."/>
        </authorList>
    </citation>
    <scope>NUCLEOTIDE SEQUENCE [LARGE SCALE GENOMIC DNA]</scope>
    <source>
        <strain evidence="9">DSM 12261 / ALA-1</strain>
    </source>
</reference>
<dbReference type="PRINTS" id="PR01035">
    <property type="entry name" value="TCRTETA"/>
</dbReference>
<keyword evidence="2" id="KW-0813">Transport</keyword>
<evidence type="ECO:0000313" key="9">
    <source>
        <dbReference type="Proteomes" id="UP000002366"/>
    </source>
</evidence>
<gene>
    <name evidence="8" type="ordered locus">Amico_1057</name>
</gene>
<keyword evidence="9" id="KW-1185">Reference proteome</keyword>
<feature type="domain" description="Major facilitator superfamily (MFS) profile" evidence="7">
    <location>
        <begin position="12"/>
        <end position="390"/>
    </location>
</feature>
<dbReference type="EMBL" id="CP001997">
    <property type="protein sequence ID" value="ADE57181.1"/>
    <property type="molecule type" value="Genomic_DNA"/>
</dbReference>
<dbReference type="STRING" id="572547.Amico_1057"/>
<dbReference type="InterPro" id="IPR020846">
    <property type="entry name" value="MFS_dom"/>
</dbReference>
<feature type="transmembrane region" description="Helical" evidence="6">
    <location>
        <begin position="46"/>
        <end position="66"/>
    </location>
</feature>
<dbReference type="Proteomes" id="UP000002366">
    <property type="component" value="Chromosome"/>
</dbReference>